<gene>
    <name evidence="7" type="ORF">E1212_00665</name>
</gene>
<dbReference type="SMART" id="SM00382">
    <property type="entry name" value="AAA"/>
    <property type="match status" value="1"/>
</dbReference>
<dbReference type="PROSITE" id="PS00211">
    <property type="entry name" value="ABC_TRANSPORTER_1"/>
    <property type="match status" value="1"/>
</dbReference>
<evidence type="ECO:0000313" key="7">
    <source>
        <dbReference type="EMBL" id="TDC57004.1"/>
    </source>
</evidence>
<evidence type="ECO:0000256" key="1">
    <source>
        <dbReference type="ARBA" id="ARBA00004202"/>
    </source>
</evidence>
<comment type="subcellular location">
    <subcellularLocation>
        <location evidence="1">Cell membrane</location>
        <topology evidence="1">Peripheral membrane protein</topology>
    </subcellularLocation>
</comment>
<dbReference type="RefSeq" id="WP_131977564.1">
    <property type="nucleotide sequence ID" value="NZ_SMKL01000001.1"/>
</dbReference>
<evidence type="ECO:0000256" key="3">
    <source>
        <dbReference type="ARBA" id="ARBA00022741"/>
    </source>
</evidence>
<accession>A0A4R4S4P1</accession>
<dbReference type="Proteomes" id="UP000295621">
    <property type="component" value="Unassembled WGS sequence"/>
</dbReference>
<dbReference type="GO" id="GO:0046677">
    <property type="term" value="P:response to antibiotic"/>
    <property type="evidence" value="ECO:0007669"/>
    <property type="project" value="UniProtKB-KW"/>
</dbReference>
<feature type="domain" description="ABC transporter" evidence="6">
    <location>
        <begin position="6"/>
        <end position="231"/>
    </location>
</feature>
<dbReference type="PANTHER" id="PTHR42711:SF17">
    <property type="entry name" value="ABC TRANSPORTER ATP-BINDING PROTEIN"/>
    <property type="match status" value="1"/>
</dbReference>
<evidence type="ECO:0000256" key="2">
    <source>
        <dbReference type="ARBA" id="ARBA00022448"/>
    </source>
</evidence>
<name>A0A4R4S4P1_9ACTN</name>
<reference evidence="7 8" key="1">
    <citation type="submission" date="2019-02" db="EMBL/GenBank/DDBJ databases">
        <title>Draft genome sequences of novel Actinobacteria.</title>
        <authorList>
            <person name="Sahin N."/>
            <person name="Ay H."/>
            <person name="Saygin H."/>
        </authorList>
    </citation>
    <scope>NUCLEOTIDE SEQUENCE [LARGE SCALE GENOMIC DNA]</scope>
    <source>
        <strain evidence="7 8">KC603</strain>
    </source>
</reference>
<evidence type="ECO:0000259" key="6">
    <source>
        <dbReference type="PROSITE" id="PS50893"/>
    </source>
</evidence>
<dbReference type="CDD" id="cd03230">
    <property type="entry name" value="ABC_DR_subfamily_A"/>
    <property type="match status" value="1"/>
</dbReference>
<dbReference type="Pfam" id="PF00005">
    <property type="entry name" value="ABC_tran"/>
    <property type="match status" value="1"/>
</dbReference>
<keyword evidence="4 7" id="KW-0067">ATP-binding</keyword>
<protein>
    <submittedName>
        <fullName evidence="7">ABC transporter ATP-binding protein</fullName>
    </submittedName>
</protein>
<keyword evidence="5" id="KW-0046">Antibiotic resistance</keyword>
<keyword evidence="3" id="KW-0547">Nucleotide-binding</keyword>
<sequence length="305" mass="33043">MAELALDVLDLRCSYGAFEAVRGVSFQVASGELFALLGTNGAGKTTTIEVLEGLQSAAAGRVRVLGRDPRRDRRALRRHTGVMLQDGGLTGQLTVRESVQVWRGLTHRPRTTDEVLDLVGLSPRSGVAVEQLSGGERRRLELALAVLGRPQLLFLDEPTTGMDPASRRTTWDVIRRLRSDGTTVLLTTHYLDEAEALADRVAIMHAGRIATIGTPDDVVTVLPARISFLEPTGLRPPELPHATVAIDEGRVGYQSSDVQVDLAYLLDWARDHGVTLRGLTARSASLEDVLLDIAANHTAADKAHQ</sequence>
<organism evidence="7 8">
    <name type="scientific">Jiangella ureilytica</name>
    <dbReference type="NCBI Taxonomy" id="2530374"/>
    <lineage>
        <taxon>Bacteria</taxon>
        <taxon>Bacillati</taxon>
        <taxon>Actinomycetota</taxon>
        <taxon>Actinomycetes</taxon>
        <taxon>Jiangellales</taxon>
        <taxon>Jiangellaceae</taxon>
        <taxon>Jiangella</taxon>
    </lineage>
</organism>
<evidence type="ECO:0000256" key="5">
    <source>
        <dbReference type="ARBA" id="ARBA00023251"/>
    </source>
</evidence>
<comment type="caution">
    <text evidence="7">The sequence shown here is derived from an EMBL/GenBank/DDBJ whole genome shotgun (WGS) entry which is preliminary data.</text>
</comment>
<evidence type="ECO:0000313" key="8">
    <source>
        <dbReference type="Proteomes" id="UP000295621"/>
    </source>
</evidence>
<dbReference type="GO" id="GO:0016887">
    <property type="term" value="F:ATP hydrolysis activity"/>
    <property type="evidence" value="ECO:0007669"/>
    <property type="project" value="InterPro"/>
</dbReference>
<dbReference type="PANTHER" id="PTHR42711">
    <property type="entry name" value="ABC TRANSPORTER ATP-BINDING PROTEIN"/>
    <property type="match status" value="1"/>
</dbReference>
<dbReference type="PROSITE" id="PS50893">
    <property type="entry name" value="ABC_TRANSPORTER_2"/>
    <property type="match status" value="1"/>
</dbReference>
<dbReference type="SUPFAM" id="SSF52540">
    <property type="entry name" value="P-loop containing nucleoside triphosphate hydrolases"/>
    <property type="match status" value="1"/>
</dbReference>
<evidence type="ECO:0000256" key="4">
    <source>
        <dbReference type="ARBA" id="ARBA00022840"/>
    </source>
</evidence>
<dbReference type="InterPro" id="IPR003593">
    <property type="entry name" value="AAA+_ATPase"/>
</dbReference>
<dbReference type="AlphaFoldDB" id="A0A4R4S4P1"/>
<dbReference type="GO" id="GO:0005886">
    <property type="term" value="C:plasma membrane"/>
    <property type="evidence" value="ECO:0007669"/>
    <property type="project" value="UniProtKB-SubCell"/>
</dbReference>
<proteinExistence type="predicted"/>
<dbReference type="InterPro" id="IPR027417">
    <property type="entry name" value="P-loop_NTPase"/>
</dbReference>
<keyword evidence="2" id="KW-0813">Transport</keyword>
<keyword evidence="8" id="KW-1185">Reference proteome</keyword>
<dbReference type="Gene3D" id="3.40.50.300">
    <property type="entry name" value="P-loop containing nucleotide triphosphate hydrolases"/>
    <property type="match status" value="1"/>
</dbReference>
<dbReference type="InterPro" id="IPR003439">
    <property type="entry name" value="ABC_transporter-like_ATP-bd"/>
</dbReference>
<dbReference type="EMBL" id="SMKL01000001">
    <property type="protein sequence ID" value="TDC57004.1"/>
    <property type="molecule type" value="Genomic_DNA"/>
</dbReference>
<dbReference type="GO" id="GO:0005524">
    <property type="term" value="F:ATP binding"/>
    <property type="evidence" value="ECO:0007669"/>
    <property type="project" value="UniProtKB-KW"/>
</dbReference>
<dbReference type="OrthoDB" id="9804819at2"/>
<dbReference type="InterPro" id="IPR050763">
    <property type="entry name" value="ABC_transporter_ATP-binding"/>
</dbReference>
<dbReference type="InterPro" id="IPR017871">
    <property type="entry name" value="ABC_transporter-like_CS"/>
</dbReference>